<dbReference type="Proteomes" id="UP000057134">
    <property type="component" value="Chromosome"/>
</dbReference>
<evidence type="ECO:0000313" key="3">
    <source>
        <dbReference type="Proteomes" id="UP000057134"/>
    </source>
</evidence>
<gene>
    <name evidence="2" type="ORF">XA26_24890</name>
</gene>
<sequence length="55" mass="6132">MVVAAQVSPEPEQRGHQYMLPTNTPDYTRKVADAVLERHGIHGHRRRVDGGAVAR</sequence>
<dbReference type="EMBL" id="CP011269">
    <property type="protein sequence ID" value="ALI26332.1"/>
    <property type="molecule type" value="Genomic_DNA"/>
</dbReference>
<keyword evidence="3" id="KW-1185">Reference proteome</keyword>
<dbReference type="STRING" id="1766.XA26_24890"/>
<name>A0A0N9YFJ9_MYCFO</name>
<organism evidence="2 3">
    <name type="scientific">Mycolicibacterium fortuitum</name>
    <name type="common">Mycobacterium fortuitum</name>
    <dbReference type="NCBI Taxonomy" id="1766"/>
    <lineage>
        <taxon>Bacteria</taxon>
        <taxon>Bacillati</taxon>
        <taxon>Actinomycetota</taxon>
        <taxon>Actinomycetes</taxon>
        <taxon>Mycobacteriales</taxon>
        <taxon>Mycobacteriaceae</taxon>
        <taxon>Mycolicibacterium</taxon>
    </lineage>
</organism>
<evidence type="ECO:0000313" key="2">
    <source>
        <dbReference type="EMBL" id="ALI26332.1"/>
    </source>
</evidence>
<protein>
    <submittedName>
        <fullName evidence="2">Uncharacterized protein</fullName>
    </submittedName>
</protein>
<accession>A0A0N9YFJ9</accession>
<dbReference type="KEGG" id="mft:XA26_24890"/>
<proteinExistence type="predicted"/>
<evidence type="ECO:0000256" key="1">
    <source>
        <dbReference type="SAM" id="MobiDB-lite"/>
    </source>
</evidence>
<feature type="region of interest" description="Disordered" evidence="1">
    <location>
        <begin position="1"/>
        <end position="24"/>
    </location>
</feature>
<dbReference type="AlphaFoldDB" id="A0A0N9YFJ9"/>
<reference evidence="2 3" key="1">
    <citation type="journal article" date="2015" name="MBio">
        <title>Enzymatic Degradation of Phenazines Can Generate Energy and Protect Sensitive Organisms from Toxicity.</title>
        <authorList>
            <person name="Costa K.C."/>
            <person name="Bergkessel M."/>
            <person name="Saunders S."/>
            <person name="Korlach J."/>
            <person name="Newman D.K."/>
        </authorList>
    </citation>
    <scope>NUCLEOTIDE SEQUENCE [LARGE SCALE GENOMIC DNA]</scope>
    <source>
        <strain evidence="2 3">CT6</strain>
    </source>
</reference>